<comment type="caution">
    <text evidence="1">The sequence shown here is derived from an EMBL/GenBank/DDBJ whole genome shotgun (WGS) entry which is preliminary data.</text>
</comment>
<dbReference type="AlphaFoldDB" id="A0A916EDU6"/>
<sequence length="130" mass="14882">MIEEDHIWVCAKNDVDNSEYVLFKESMSEMIASVMVMDKDKNRIKEFERNLLEIAVQKSKLMTTENLLREVTRVRCNKTVEIENKWCFSSLGQQRSAVFTSVLSSGPASSLATTSVRATASNSRQVRQNW</sequence>
<evidence type="ECO:0000313" key="1">
    <source>
        <dbReference type="EMBL" id="CAB5380122.1"/>
    </source>
</evidence>
<name>A0A916EDU6_9GLOM</name>
<proteinExistence type="predicted"/>
<organism evidence="1 2">
    <name type="scientific">Rhizophagus irregularis</name>
    <dbReference type="NCBI Taxonomy" id="588596"/>
    <lineage>
        <taxon>Eukaryota</taxon>
        <taxon>Fungi</taxon>
        <taxon>Fungi incertae sedis</taxon>
        <taxon>Mucoromycota</taxon>
        <taxon>Glomeromycotina</taxon>
        <taxon>Glomeromycetes</taxon>
        <taxon>Glomerales</taxon>
        <taxon>Glomeraceae</taxon>
        <taxon>Rhizophagus</taxon>
    </lineage>
</organism>
<gene>
    <name evidence="1" type="ORF">CHRIB12_LOCUS16931</name>
</gene>
<dbReference type="EMBL" id="CAGKOT010000042">
    <property type="protein sequence ID" value="CAB5380122.1"/>
    <property type="molecule type" value="Genomic_DNA"/>
</dbReference>
<dbReference type="Proteomes" id="UP000684084">
    <property type="component" value="Unassembled WGS sequence"/>
</dbReference>
<accession>A0A916EDU6</accession>
<evidence type="ECO:0000313" key="2">
    <source>
        <dbReference type="Proteomes" id="UP000684084"/>
    </source>
</evidence>
<reference evidence="1" key="1">
    <citation type="submission" date="2020-05" db="EMBL/GenBank/DDBJ databases">
        <authorList>
            <person name="Rincon C."/>
            <person name="Sanders R I."/>
            <person name="Robbins C."/>
            <person name="Chaturvedi A."/>
        </authorList>
    </citation>
    <scope>NUCLEOTIDE SEQUENCE</scope>
    <source>
        <strain evidence="1">CHB12</strain>
    </source>
</reference>
<protein>
    <submittedName>
        <fullName evidence="1">Uncharacterized protein</fullName>
    </submittedName>
</protein>